<evidence type="ECO:0000259" key="7">
    <source>
        <dbReference type="Pfam" id="PF00177"/>
    </source>
</evidence>
<dbReference type="SUPFAM" id="SSF47973">
    <property type="entry name" value="Ribosomal protein S7"/>
    <property type="match status" value="1"/>
</dbReference>
<dbReference type="InterPro" id="IPR023798">
    <property type="entry name" value="Ribosomal_uS7_dom"/>
</dbReference>
<name>A0A554JBC2_9BACT</name>
<gene>
    <name evidence="6" type="primary">rpsG</name>
    <name evidence="8" type="ORF">G01um101477_385</name>
</gene>
<dbReference type="HAMAP" id="MF_00480_B">
    <property type="entry name" value="Ribosomal_uS7_B"/>
    <property type="match status" value="1"/>
</dbReference>
<dbReference type="NCBIfam" id="TIGR01029">
    <property type="entry name" value="rpsG_bact"/>
    <property type="match status" value="1"/>
</dbReference>
<dbReference type="Pfam" id="PF00177">
    <property type="entry name" value="Ribosomal_S7"/>
    <property type="match status" value="1"/>
</dbReference>
<dbReference type="Gene3D" id="1.10.455.10">
    <property type="entry name" value="Ribosomal protein S7 domain"/>
    <property type="match status" value="1"/>
</dbReference>
<dbReference type="FunFam" id="1.10.455.10:FF:000001">
    <property type="entry name" value="30S ribosomal protein S7"/>
    <property type="match status" value="1"/>
</dbReference>
<keyword evidence="3 6" id="KW-0694">RNA-binding</keyword>
<evidence type="ECO:0000313" key="8">
    <source>
        <dbReference type="EMBL" id="TSC65667.1"/>
    </source>
</evidence>
<evidence type="ECO:0000256" key="1">
    <source>
        <dbReference type="ARBA" id="ARBA00007151"/>
    </source>
</evidence>
<organism evidence="8 9">
    <name type="scientific">Candidatus Doudnabacteria bacterium Gr01-1014_77</name>
    <dbReference type="NCBI Taxonomy" id="2017133"/>
    <lineage>
        <taxon>Bacteria</taxon>
        <taxon>Candidatus Doudnaibacteriota</taxon>
    </lineage>
</organism>
<dbReference type="InterPro" id="IPR036823">
    <property type="entry name" value="Ribosomal_uS7_dom_sf"/>
</dbReference>
<dbReference type="Proteomes" id="UP000319613">
    <property type="component" value="Unassembled WGS sequence"/>
</dbReference>
<dbReference type="InterPro" id="IPR005717">
    <property type="entry name" value="Ribosomal_uS7_bac/org-type"/>
</dbReference>
<dbReference type="CDD" id="cd14869">
    <property type="entry name" value="uS7_Bacteria"/>
    <property type="match status" value="1"/>
</dbReference>
<dbReference type="AlphaFoldDB" id="A0A554JBC2"/>
<dbReference type="GO" id="GO:0006412">
    <property type="term" value="P:translation"/>
    <property type="evidence" value="ECO:0007669"/>
    <property type="project" value="UniProtKB-UniRule"/>
</dbReference>
<evidence type="ECO:0000256" key="5">
    <source>
        <dbReference type="ARBA" id="ARBA00023274"/>
    </source>
</evidence>
<keyword evidence="5 6" id="KW-0687">Ribonucleoprotein</keyword>
<evidence type="ECO:0000256" key="3">
    <source>
        <dbReference type="ARBA" id="ARBA00022884"/>
    </source>
</evidence>
<dbReference type="GO" id="GO:0015935">
    <property type="term" value="C:small ribosomal subunit"/>
    <property type="evidence" value="ECO:0007669"/>
    <property type="project" value="InterPro"/>
</dbReference>
<dbReference type="InterPro" id="IPR000235">
    <property type="entry name" value="Ribosomal_uS7"/>
</dbReference>
<evidence type="ECO:0000256" key="4">
    <source>
        <dbReference type="ARBA" id="ARBA00022980"/>
    </source>
</evidence>
<comment type="subunit">
    <text evidence="6">Part of the 30S ribosomal subunit. Contacts proteins S9 and S11.</text>
</comment>
<evidence type="ECO:0000313" key="9">
    <source>
        <dbReference type="Proteomes" id="UP000319613"/>
    </source>
</evidence>
<dbReference type="EMBL" id="VMFF01000034">
    <property type="protein sequence ID" value="TSC65667.1"/>
    <property type="molecule type" value="Genomic_DNA"/>
</dbReference>
<evidence type="ECO:0000256" key="2">
    <source>
        <dbReference type="ARBA" id="ARBA00022730"/>
    </source>
</evidence>
<keyword evidence="6" id="KW-0820">tRNA-binding</keyword>
<dbReference type="GO" id="GO:0019843">
    <property type="term" value="F:rRNA binding"/>
    <property type="evidence" value="ECO:0007669"/>
    <property type="project" value="UniProtKB-UniRule"/>
</dbReference>
<dbReference type="GO" id="GO:0000049">
    <property type="term" value="F:tRNA binding"/>
    <property type="evidence" value="ECO:0007669"/>
    <property type="project" value="UniProtKB-UniRule"/>
</dbReference>
<proteinExistence type="inferred from homology"/>
<accession>A0A554JBC2</accession>
<feature type="domain" description="Small ribosomal subunit protein uS7" evidence="7">
    <location>
        <begin position="6"/>
        <end position="155"/>
    </location>
</feature>
<dbReference type="PANTHER" id="PTHR11205">
    <property type="entry name" value="RIBOSOMAL PROTEIN S7"/>
    <property type="match status" value="1"/>
</dbReference>
<dbReference type="GO" id="GO:0003735">
    <property type="term" value="F:structural constituent of ribosome"/>
    <property type="evidence" value="ECO:0007669"/>
    <property type="project" value="InterPro"/>
</dbReference>
<evidence type="ECO:0000256" key="6">
    <source>
        <dbReference type="HAMAP-Rule" id="MF_00480"/>
    </source>
</evidence>
<comment type="similarity">
    <text evidence="1 6">Belongs to the universal ribosomal protein uS7 family.</text>
</comment>
<protein>
    <recommendedName>
        <fullName evidence="6">Small ribosomal subunit protein uS7</fullName>
    </recommendedName>
</protein>
<keyword evidence="4 6" id="KW-0689">Ribosomal protein</keyword>
<dbReference type="PIRSF" id="PIRSF002122">
    <property type="entry name" value="RPS7p_RPS7a_RPS5e_RPS7o"/>
    <property type="match status" value="1"/>
</dbReference>
<comment type="function">
    <text evidence="6">One of the primary rRNA binding proteins, it binds directly to 16S rRNA where it nucleates assembly of the head domain of the 30S subunit. Is located at the subunit interface close to the decoding center, probably blocks exit of the E-site tRNA.</text>
</comment>
<sequence length="166" mass="18866">MPRKARSVKRHPANPDPKFGNAKYGKFINYLMQRGKKNVAQKIFYMALEEVSKKMSTAEQPVEGKQIFEQALRNIAPLVEVKGRRIGGANYQVPMEVVEPRKTAIGMKWLIAAAQARKGAPMYQKLASEIMDGYNKIGSAIKKREDTHRMAEANKAFAHFAKFQRR</sequence>
<reference evidence="8 9" key="1">
    <citation type="submission" date="2017-07" db="EMBL/GenBank/DDBJ databases">
        <title>Mechanisms for carbon and nitrogen cycling indicate functional differentiation within the Candidate Phyla Radiation.</title>
        <authorList>
            <person name="Danczak R.E."/>
            <person name="Johnston M.D."/>
            <person name="Kenah C."/>
            <person name="Slattery M."/>
            <person name="Wrighton K.C."/>
            <person name="Wilkins M.J."/>
        </authorList>
    </citation>
    <scope>NUCLEOTIDE SEQUENCE [LARGE SCALE GENOMIC DNA]</scope>
    <source>
        <strain evidence="8">Gr01-1014_77</strain>
    </source>
</reference>
<comment type="caution">
    <text evidence="8">The sequence shown here is derived from an EMBL/GenBank/DDBJ whole genome shotgun (WGS) entry which is preliminary data.</text>
</comment>
<keyword evidence="2 6" id="KW-0699">rRNA-binding</keyword>